<evidence type="ECO:0000313" key="2">
    <source>
        <dbReference type="Proteomes" id="UP001558632"/>
    </source>
</evidence>
<name>A0ABR3K9Y0_TRISP</name>
<dbReference type="EMBL" id="JBEUSY010000440">
    <property type="protein sequence ID" value="KAL1233005.1"/>
    <property type="molecule type" value="Genomic_DNA"/>
</dbReference>
<evidence type="ECO:0000313" key="1">
    <source>
        <dbReference type="EMBL" id="KAL1233005.1"/>
    </source>
</evidence>
<gene>
    <name evidence="1" type="ORF">TSPI_00622</name>
</gene>
<organism evidence="1 2">
    <name type="scientific">Trichinella spiralis</name>
    <name type="common">Trichina worm</name>
    <dbReference type="NCBI Taxonomy" id="6334"/>
    <lineage>
        <taxon>Eukaryota</taxon>
        <taxon>Metazoa</taxon>
        <taxon>Ecdysozoa</taxon>
        <taxon>Nematoda</taxon>
        <taxon>Enoplea</taxon>
        <taxon>Dorylaimia</taxon>
        <taxon>Trichinellida</taxon>
        <taxon>Trichinellidae</taxon>
        <taxon>Trichinella</taxon>
    </lineage>
</organism>
<sequence length="41" mass="4910">CLSFACANFRVEVCFSKNRHKPIRKKRCHTLKCRNHNDKYG</sequence>
<feature type="non-terminal residue" evidence="1">
    <location>
        <position position="1"/>
    </location>
</feature>
<accession>A0ABR3K9Y0</accession>
<proteinExistence type="predicted"/>
<dbReference type="Proteomes" id="UP001558632">
    <property type="component" value="Unassembled WGS sequence"/>
</dbReference>
<protein>
    <submittedName>
        <fullName evidence="1">tRNA (Guanine(26)-N(2))-dimethyltransferase</fullName>
    </submittedName>
</protein>
<comment type="caution">
    <text evidence="1">The sequence shown here is derived from an EMBL/GenBank/DDBJ whole genome shotgun (WGS) entry which is preliminary data.</text>
</comment>
<reference evidence="1 2" key="1">
    <citation type="submission" date="2024-07" db="EMBL/GenBank/DDBJ databases">
        <title>Enhanced genomic and transcriptomic resources for Trichinella pseudospiralis and T. spiralis underpin the discovery of pronounced molecular differences between stages and species.</title>
        <authorList>
            <person name="Pasi K.K."/>
            <person name="La Rosa G."/>
            <person name="Gomez-Morales M.A."/>
            <person name="Tosini F."/>
            <person name="Sumanam S."/>
            <person name="Young N.D."/>
            <person name="Chang B.C."/>
            <person name="Robin G.B."/>
        </authorList>
    </citation>
    <scope>NUCLEOTIDE SEQUENCE [LARGE SCALE GENOMIC DNA]</scope>
    <source>
        <strain evidence="1">ISS534</strain>
    </source>
</reference>
<keyword evidence="2" id="KW-1185">Reference proteome</keyword>